<sequence>MQAPSLCSRLTTIVLIIIGSLAVVVAANAADSKADQTFSKLLEAHWAWTLEQNPTFATSLGVRDYDDRLSDLSLAAYDAGVTQATDFLNQLADVDLTALSEDNQLNHALLKLDLSNQVEAANHGGKYQILTNRGGPHLNLTSMVGQLPFFTEADYHSYLQRLAGVPEYMTRATKRIRAGIAAGWVQACAPMRGYEQSIKTHIVGDANDSRFMEPFANKPSVIKAERFAVMEDKAKELISNGVLPAYQSFFDFYMREYAPACQEKVGTDALPGGKEYYAHRVRLFTTTDQTPDQVHQVGLSEVARIRAEMDEVIKEAGFEGSFEEWLIYLRDNPDFYPKTAEERLNAVAVISKKIDGELPKLFGKLPRMPYGIKEIPLDIAEKTTTAYYQPPAGDGSRAGFHFVNTTLLNTRPLYQLEALSLHEAVPGHHLQIALAQELDLPNFRRYGGQTVFVEGWGLYAERLGLETGFYQTPYTNFGRLSYEMWRACRLVVDTGLHSKGWTRQQAIDYMLENSGLSLNNVTSEIDRYISWPGQALAYKTGELKIRELRAHAESVLAERFDVRAFHDKILENGALPLSVLESIINNWIDSQADN</sequence>
<dbReference type="EMBL" id="SHBP01000006">
    <property type="protein sequence ID" value="RZO20131.1"/>
    <property type="molecule type" value="Genomic_DNA"/>
</dbReference>
<evidence type="ECO:0000256" key="1">
    <source>
        <dbReference type="SAM" id="SignalP"/>
    </source>
</evidence>
<gene>
    <name evidence="2" type="ORF">EVB03_05915</name>
</gene>
<feature type="chain" id="PRO_5021965333" evidence="1">
    <location>
        <begin position="30"/>
        <end position="594"/>
    </location>
</feature>
<keyword evidence="1" id="KW-0732">Signal</keyword>
<evidence type="ECO:0000313" key="2">
    <source>
        <dbReference type="EMBL" id="RZO20131.1"/>
    </source>
</evidence>
<proteinExistence type="predicted"/>
<dbReference type="PANTHER" id="PTHR33361:SF2">
    <property type="entry name" value="DUF885 DOMAIN-CONTAINING PROTEIN"/>
    <property type="match status" value="1"/>
</dbReference>
<dbReference type="InterPro" id="IPR010281">
    <property type="entry name" value="DUF885"/>
</dbReference>
<protein>
    <submittedName>
        <fullName evidence="2">DUF885 domain-containing protein</fullName>
    </submittedName>
</protein>
<dbReference type="PANTHER" id="PTHR33361">
    <property type="entry name" value="GLR0591 PROTEIN"/>
    <property type="match status" value="1"/>
</dbReference>
<reference evidence="2 3" key="1">
    <citation type="submission" date="2019-02" db="EMBL/GenBank/DDBJ databases">
        <title>Prokaryotic population dynamics and viral predation in marine succession experiment using metagenomics: the confinement effect.</title>
        <authorList>
            <person name="Haro-Moreno J.M."/>
            <person name="Rodriguez-Valera F."/>
            <person name="Lopez-Perez M."/>
        </authorList>
    </citation>
    <scope>NUCLEOTIDE SEQUENCE [LARGE SCALE GENOMIC DNA]</scope>
    <source>
        <strain evidence="2">MED-G170</strain>
    </source>
</reference>
<feature type="signal peptide" evidence="1">
    <location>
        <begin position="1"/>
        <end position="29"/>
    </location>
</feature>
<dbReference type="Pfam" id="PF05960">
    <property type="entry name" value="DUF885"/>
    <property type="match status" value="1"/>
</dbReference>
<comment type="caution">
    <text evidence="2">The sequence shown here is derived from an EMBL/GenBank/DDBJ whole genome shotgun (WGS) entry which is preliminary data.</text>
</comment>
<dbReference type="AlphaFoldDB" id="A0A520MG25"/>
<name>A0A520MG25_9GAMM</name>
<dbReference type="Proteomes" id="UP000315889">
    <property type="component" value="Unassembled WGS sequence"/>
</dbReference>
<accession>A0A520MG25</accession>
<organism evidence="2 3">
    <name type="scientific">SAR92 clade bacterium</name>
    <dbReference type="NCBI Taxonomy" id="2315479"/>
    <lineage>
        <taxon>Bacteria</taxon>
        <taxon>Pseudomonadati</taxon>
        <taxon>Pseudomonadota</taxon>
        <taxon>Gammaproteobacteria</taxon>
        <taxon>Cellvibrionales</taxon>
        <taxon>Porticoccaceae</taxon>
        <taxon>SAR92 clade</taxon>
    </lineage>
</organism>
<evidence type="ECO:0000313" key="3">
    <source>
        <dbReference type="Proteomes" id="UP000315889"/>
    </source>
</evidence>